<dbReference type="STRING" id="42251.A0A2T6ZDZ5"/>
<dbReference type="EMBL" id="NESQ01000350">
    <property type="protein sequence ID" value="PUU73718.1"/>
    <property type="molecule type" value="Genomic_DNA"/>
</dbReference>
<dbReference type="OrthoDB" id="2104739at2759"/>
<evidence type="ECO:0000313" key="3">
    <source>
        <dbReference type="EMBL" id="PUU73718.1"/>
    </source>
</evidence>
<gene>
    <name evidence="3" type="ORF">B9Z19DRAFT_1134579</name>
</gene>
<evidence type="ECO:0000259" key="1">
    <source>
        <dbReference type="Pfam" id="PF13391"/>
    </source>
</evidence>
<dbReference type="Pfam" id="PF13391">
    <property type="entry name" value="HNH_2"/>
    <property type="match status" value="1"/>
</dbReference>
<dbReference type="InterPro" id="IPR057203">
    <property type="entry name" value="DUF7881"/>
</dbReference>
<proteinExistence type="predicted"/>
<evidence type="ECO:0000259" key="2">
    <source>
        <dbReference type="Pfam" id="PF25324"/>
    </source>
</evidence>
<protein>
    <submittedName>
        <fullName evidence="3">Uncharacterized protein</fullName>
    </submittedName>
</protein>
<dbReference type="Proteomes" id="UP000244722">
    <property type="component" value="Unassembled WGS sequence"/>
</dbReference>
<dbReference type="Pfam" id="PF25324">
    <property type="entry name" value="DUF7881"/>
    <property type="match status" value="1"/>
</dbReference>
<dbReference type="AlphaFoldDB" id="A0A2T6ZDZ5"/>
<reference evidence="3 4" key="1">
    <citation type="submission" date="2017-04" db="EMBL/GenBank/DDBJ databases">
        <title>Draft genome sequence of Tuber borchii Vittad., a whitish edible truffle.</title>
        <authorList>
            <consortium name="DOE Joint Genome Institute"/>
            <person name="Murat C."/>
            <person name="Kuo A."/>
            <person name="Barry K.W."/>
            <person name="Clum A."/>
            <person name="Dockter R.B."/>
            <person name="Fauchery L."/>
            <person name="Iotti M."/>
            <person name="Kohler A."/>
            <person name="Labutti K."/>
            <person name="Lindquist E.A."/>
            <person name="Lipzen A."/>
            <person name="Ohm R.A."/>
            <person name="Wang M."/>
            <person name="Grigoriev I.V."/>
            <person name="Zambonelli A."/>
            <person name="Martin F.M."/>
        </authorList>
    </citation>
    <scope>NUCLEOTIDE SEQUENCE [LARGE SCALE GENOMIC DNA]</scope>
    <source>
        <strain evidence="3 4">Tbo3840</strain>
    </source>
</reference>
<feature type="domain" description="HNH nuclease" evidence="1">
    <location>
        <begin position="120"/>
        <end position="191"/>
    </location>
</feature>
<keyword evidence="4" id="KW-1185">Reference proteome</keyword>
<name>A0A2T6ZDZ5_TUBBO</name>
<evidence type="ECO:0000313" key="4">
    <source>
        <dbReference type="Proteomes" id="UP000244722"/>
    </source>
</evidence>
<organism evidence="3 4">
    <name type="scientific">Tuber borchii</name>
    <name type="common">White truffle</name>
    <dbReference type="NCBI Taxonomy" id="42251"/>
    <lineage>
        <taxon>Eukaryota</taxon>
        <taxon>Fungi</taxon>
        <taxon>Dikarya</taxon>
        <taxon>Ascomycota</taxon>
        <taxon>Pezizomycotina</taxon>
        <taxon>Pezizomycetes</taxon>
        <taxon>Pezizales</taxon>
        <taxon>Tuberaceae</taxon>
        <taxon>Tuber</taxon>
    </lineage>
</organism>
<comment type="caution">
    <text evidence="3">The sequence shown here is derived from an EMBL/GenBank/DDBJ whole genome shotgun (WGS) entry which is preliminary data.</text>
</comment>
<sequence>MSKPQSWEEKRNVHLLEWEGDHDLVLAGIVASRGITFNHLWRMVPEVFRFTMIDFWLFYEGGTMVPMNNDQLPAGRYFIVTNGNIIRITDPIITSTPTAQNHFNRSGRFRNDVRTRDGRCVVSGCVVPRTMEYDGYEAAHIYPIAYHHNWANDSHQFKLLPEGESIDSMRNGIFLREDIHTLFDRFIFSIDVDDNYKVIYFRIDTRGIAGNRLPQSFIDNPHRPSDNLFRWHFKQAVLRNMRGY</sequence>
<feature type="domain" description="DUF7881" evidence="2">
    <location>
        <begin position="11"/>
        <end position="85"/>
    </location>
</feature>
<dbReference type="InterPro" id="IPR003615">
    <property type="entry name" value="HNH_nuc"/>
</dbReference>
<accession>A0A2T6ZDZ5</accession>